<feature type="binding site" evidence="12">
    <location>
        <position position="319"/>
    </location>
    <ligand>
        <name>an alpha-D-glucoside</name>
        <dbReference type="ChEBI" id="CHEBI:22390"/>
    </ligand>
</feature>
<dbReference type="FunFam" id="2.10.250.10:FF:000002">
    <property type="entry name" value="Calreticulin"/>
    <property type="match status" value="1"/>
</dbReference>
<dbReference type="PROSITE" id="PS00805">
    <property type="entry name" value="CALRETICULIN_REPEAT"/>
    <property type="match status" value="1"/>
</dbReference>
<dbReference type="STRING" id="595528.A0A0D2UPY0"/>
<dbReference type="GO" id="GO:0005789">
    <property type="term" value="C:endoplasmic reticulum membrane"/>
    <property type="evidence" value="ECO:0007669"/>
    <property type="project" value="TreeGrafter"/>
</dbReference>
<dbReference type="Proteomes" id="UP000008743">
    <property type="component" value="Unassembled WGS sequence"/>
</dbReference>
<feature type="region of interest" description="Disordered" evidence="15">
    <location>
        <begin position="205"/>
        <end position="270"/>
    </location>
</feature>
<keyword evidence="13" id="KW-1015">Disulfide bond</keyword>
<dbReference type="GO" id="GO:0006457">
    <property type="term" value="P:protein folding"/>
    <property type="evidence" value="ECO:0007669"/>
    <property type="project" value="InterPro"/>
</dbReference>
<dbReference type="GO" id="GO:0051082">
    <property type="term" value="F:unfolded protein binding"/>
    <property type="evidence" value="ECO:0007669"/>
    <property type="project" value="InterPro"/>
</dbReference>
<feature type="compositionally biased region" description="Basic and acidic residues" evidence="15">
    <location>
        <begin position="355"/>
        <end position="382"/>
    </location>
</feature>
<feature type="compositionally biased region" description="Basic and acidic residues" evidence="15">
    <location>
        <begin position="211"/>
        <end position="253"/>
    </location>
</feature>
<evidence type="ECO:0000313" key="17">
    <source>
        <dbReference type="Proteomes" id="UP000008743"/>
    </source>
</evidence>
<dbReference type="RefSeq" id="XP_004343409.1">
    <property type="nucleotide sequence ID" value="XM_004343359.2"/>
</dbReference>
<dbReference type="PIRSF" id="PIRSF002356">
    <property type="entry name" value="Calreticulin"/>
    <property type="match status" value="1"/>
</dbReference>
<evidence type="ECO:0000256" key="15">
    <source>
        <dbReference type="SAM" id="MobiDB-lite"/>
    </source>
</evidence>
<evidence type="ECO:0000256" key="10">
    <source>
        <dbReference type="ARBA" id="ARBA00023186"/>
    </source>
</evidence>
<dbReference type="SUPFAM" id="SSF63887">
    <property type="entry name" value="P-domain of calnexin/calreticulin"/>
    <property type="match status" value="1"/>
</dbReference>
<dbReference type="InParanoid" id="A0A0D2UPY0"/>
<accession>A0A0D2UPY0</accession>
<keyword evidence="4 14" id="KW-0732">Signal</keyword>
<dbReference type="PANTHER" id="PTHR11073:SF2">
    <property type="entry name" value="CALRETICULIN"/>
    <property type="match status" value="1"/>
</dbReference>
<dbReference type="InterPro" id="IPR013320">
    <property type="entry name" value="ConA-like_dom_sf"/>
</dbReference>
<feature type="chain" id="PRO_5002253655" description="Calreticulin" evidence="14">
    <location>
        <begin position="21"/>
        <end position="397"/>
    </location>
</feature>
<keyword evidence="3" id="KW-0479">Metal-binding</keyword>
<feature type="signal peptide" evidence="14">
    <location>
        <begin position="1"/>
        <end position="20"/>
    </location>
</feature>
<comment type="similarity">
    <text evidence="2 11 14">Belongs to the calreticulin family.</text>
</comment>
<feature type="binding site" evidence="12">
    <location>
        <position position="130"/>
    </location>
    <ligand>
        <name>an alpha-D-glucoside</name>
        <dbReference type="ChEBI" id="CHEBI:22390"/>
    </ligand>
</feature>
<dbReference type="PROSITE" id="PS00803">
    <property type="entry name" value="CALRETICULIN_1"/>
    <property type="match status" value="1"/>
</dbReference>
<dbReference type="FunFam" id="2.60.120.200:FF:000018">
    <property type="entry name" value="Calreticulin 1b"/>
    <property type="match status" value="1"/>
</dbReference>
<dbReference type="PROSITE" id="PS00804">
    <property type="entry name" value="CALRETICULIN_2"/>
    <property type="match status" value="1"/>
</dbReference>
<keyword evidence="17" id="KW-1185">Reference proteome</keyword>
<keyword evidence="6" id="KW-0677">Repeat</keyword>
<dbReference type="OrthoDB" id="1938156at2759"/>
<keyword evidence="7 11" id="KW-0256">Endoplasmic reticulum</keyword>
<dbReference type="eggNOG" id="KOG0674">
    <property type="taxonomic scope" value="Eukaryota"/>
</dbReference>
<evidence type="ECO:0000256" key="11">
    <source>
        <dbReference type="PIRNR" id="PIRNR002356"/>
    </source>
</evidence>
<protein>
    <recommendedName>
        <fullName evidence="11">Calreticulin</fullName>
    </recommendedName>
</protein>
<feature type="binding site" evidence="12">
    <location>
        <position position="111"/>
    </location>
    <ligand>
        <name>an alpha-D-glucoside</name>
        <dbReference type="ChEBI" id="CHEBI:22390"/>
    </ligand>
</feature>
<dbReference type="GO" id="GO:0030246">
    <property type="term" value="F:carbohydrate binding"/>
    <property type="evidence" value="ECO:0007669"/>
    <property type="project" value="UniProtKB-KW"/>
</dbReference>
<keyword evidence="10 11" id="KW-0143">Chaperone</keyword>
<sequence length="397" mass="44830">MRSTVAIALLVLLGVHLSNATSYFTEEFSDAGWEGRWVLSKAKGAEQGAWKWTAGKFFNDEEVQKGIQTAQDARFYGISAKLDTPASNAEKPVIIQFQVKHEQKIDCGGGYVKVFGSDLSQTEMVGDTPYHIMFGPDICGSSTKRVHVIFNYKGVNHLIKKTIPCKDDELSHVYTLVLNPDQTYEVLIDLEKVESGSLEADWDMVPPKTILDPEAKKPSDWDDRRKIDDETDSKPADWDKPEFIPDADARKPEDWDDEVDGEWEPAQIPNPQYKGEWKARQIDNPKYKGEWEHPKIDNPAYSKDESLGVYTDLGAVGFDLWQVKAGSIFDNVYVGDSLAEAKAFAEKTWKVNKDGELKAKEAIEKKEREEREAAEAKRKAEEAAADEEEDDDEKDEL</sequence>
<dbReference type="InterPro" id="IPR001580">
    <property type="entry name" value="Calret/calnex"/>
</dbReference>
<keyword evidence="9" id="KW-0106">Calcium</keyword>
<feature type="compositionally biased region" description="Acidic residues" evidence="15">
    <location>
        <begin position="254"/>
        <end position="263"/>
    </location>
</feature>
<feature type="disulfide bond" evidence="13">
    <location>
        <begin position="107"/>
        <end position="139"/>
    </location>
</feature>
<dbReference type="OMA" id="KRDEICA"/>
<evidence type="ECO:0000256" key="8">
    <source>
        <dbReference type="ARBA" id="ARBA00022833"/>
    </source>
</evidence>
<dbReference type="GO" id="GO:0036503">
    <property type="term" value="P:ERAD pathway"/>
    <property type="evidence" value="ECO:0007669"/>
    <property type="project" value="TreeGrafter"/>
</dbReference>
<dbReference type="GO" id="GO:0005788">
    <property type="term" value="C:endoplasmic reticulum lumen"/>
    <property type="evidence" value="ECO:0007669"/>
    <property type="project" value="UniProtKB-SubCell"/>
</dbReference>
<dbReference type="PANTHER" id="PTHR11073">
    <property type="entry name" value="CALRETICULIN AND CALNEXIN"/>
    <property type="match status" value="1"/>
</dbReference>
<dbReference type="InterPro" id="IPR018124">
    <property type="entry name" value="Calret/calnex_CS"/>
</dbReference>
<proteinExistence type="inferred from homology"/>
<evidence type="ECO:0000256" key="9">
    <source>
        <dbReference type="ARBA" id="ARBA00022837"/>
    </source>
</evidence>
<feature type="compositionally biased region" description="Acidic residues" evidence="15">
    <location>
        <begin position="383"/>
        <end position="397"/>
    </location>
</feature>
<evidence type="ECO:0000256" key="6">
    <source>
        <dbReference type="ARBA" id="ARBA00022737"/>
    </source>
</evidence>
<dbReference type="PRINTS" id="PR00626">
    <property type="entry name" value="CALRETICULIN"/>
</dbReference>
<dbReference type="AlphaFoldDB" id="A0A0D2UPY0"/>
<dbReference type="Gene3D" id="2.10.250.10">
    <property type="entry name" value="Calreticulin/calnexin, P domain"/>
    <property type="match status" value="1"/>
</dbReference>
<dbReference type="Pfam" id="PF00262">
    <property type="entry name" value="Calreticulin"/>
    <property type="match status" value="2"/>
</dbReference>
<dbReference type="SUPFAM" id="SSF49899">
    <property type="entry name" value="Concanavalin A-like lectins/glucanases"/>
    <property type="match status" value="1"/>
</dbReference>
<feature type="binding site" evidence="12">
    <location>
        <position position="137"/>
    </location>
    <ligand>
        <name>an alpha-D-glucoside</name>
        <dbReference type="ChEBI" id="CHEBI:22390"/>
    </ligand>
</feature>
<feature type="binding site" evidence="12">
    <location>
        <position position="113"/>
    </location>
    <ligand>
        <name>an alpha-D-glucoside</name>
        <dbReference type="ChEBI" id="CHEBI:22390"/>
    </ligand>
</feature>
<evidence type="ECO:0000256" key="3">
    <source>
        <dbReference type="ARBA" id="ARBA00022723"/>
    </source>
</evidence>
<reference evidence="17" key="1">
    <citation type="submission" date="2011-02" db="EMBL/GenBank/DDBJ databases">
        <title>The Genome Sequence of Capsaspora owczarzaki ATCC 30864.</title>
        <authorList>
            <person name="Russ C."/>
            <person name="Cuomo C."/>
            <person name="Burger G."/>
            <person name="Gray M.W."/>
            <person name="Holland P.W.H."/>
            <person name="King N."/>
            <person name="Lang F.B.F."/>
            <person name="Roger A.J."/>
            <person name="Ruiz-Trillo I."/>
            <person name="Young S.K."/>
            <person name="Zeng Q."/>
            <person name="Gargeya S."/>
            <person name="Alvarado L."/>
            <person name="Berlin A."/>
            <person name="Chapman S.B."/>
            <person name="Chen Z."/>
            <person name="Freedman E."/>
            <person name="Gellesch M."/>
            <person name="Goldberg J."/>
            <person name="Griggs A."/>
            <person name="Gujja S."/>
            <person name="Heilman E."/>
            <person name="Heiman D."/>
            <person name="Howarth C."/>
            <person name="Mehta T."/>
            <person name="Neiman D."/>
            <person name="Pearson M."/>
            <person name="Roberts A."/>
            <person name="Saif S."/>
            <person name="Shea T."/>
            <person name="Shenoy N."/>
            <person name="Sisk P."/>
            <person name="Stolte C."/>
            <person name="Sykes S."/>
            <person name="White J."/>
            <person name="Yandava C."/>
            <person name="Haas B."/>
            <person name="Nusbaum C."/>
            <person name="Birren B."/>
        </authorList>
    </citation>
    <scope>NUCLEOTIDE SEQUENCE</scope>
    <source>
        <strain evidence="17">ATCC 30864</strain>
    </source>
</reference>
<evidence type="ECO:0000256" key="2">
    <source>
        <dbReference type="ARBA" id="ARBA00010983"/>
    </source>
</evidence>
<dbReference type="PhylomeDB" id="A0A0D2UPY0"/>
<evidence type="ECO:0000256" key="13">
    <source>
        <dbReference type="PIRSR" id="PIRSR002356-3"/>
    </source>
</evidence>
<evidence type="ECO:0000313" key="16">
    <source>
        <dbReference type="EMBL" id="KJE97051.1"/>
    </source>
</evidence>
<feature type="region of interest" description="Disordered" evidence="15">
    <location>
        <begin position="355"/>
        <end position="397"/>
    </location>
</feature>
<organism evidence="16 17">
    <name type="scientific">Capsaspora owczarzaki (strain ATCC 30864)</name>
    <dbReference type="NCBI Taxonomy" id="595528"/>
    <lineage>
        <taxon>Eukaryota</taxon>
        <taxon>Filasterea</taxon>
        <taxon>Capsaspora</taxon>
    </lineage>
</organism>
<gene>
    <name evidence="16" type="ORF">CAOG_007535</name>
</gene>
<evidence type="ECO:0000256" key="14">
    <source>
        <dbReference type="RuleBase" id="RU362126"/>
    </source>
</evidence>
<keyword evidence="8" id="KW-0862">Zinc</keyword>
<comment type="subcellular location">
    <subcellularLocation>
        <location evidence="1 11">Endoplasmic reticulum lumen</location>
    </subcellularLocation>
</comment>
<evidence type="ECO:0000256" key="5">
    <source>
        <dbReference type="ARBA" id="ARBA00022734"/>
    </source>
</evidence>
<evidence type="ECO:0000256" key="7">
    <source>
        <dbReference type="ARBA" id="ARBA00022824"/>
    </source>
</evidence>
<name>A0A0D2UPY0_CAPO3</name>
<dbReference type="Gene3D" id="2.60.120.200">
    <property type="match status" value="1"/>
</dbReference>
<evidence type="ECO:0000256" key="1">
    <source>
        <dbReference type="ARBA" id="ARBA00004319"/>
    </source>
</evidence>
<evidence type="ECO:0000256" key="12">
    <source>
        <dbReference type="PIRSR" id="PIRSR002356-1"/>
    </source>
</evidence>
<dbReference type="InterPro" id="IPR009033">
    <property type="entry name" value="Calreticulin/calnexin_P_dom_sf"/>
</dbReference>
<dbReference type="InterPro" id="IPR009169">
    <property type="entry name" value="Calreticulin"/>
</dbReference>
<dbReference type="EMBL" id="KE346373">
    <property type="protein sequence ID" value="KJE97051.1"/>
    <property type="molecule type" value="Genomic_DNA"/>
</dbReference>
<evidence type="ECO:0000256" key="4">
    <source>
        <dbReference type="ARBA" id="ARBA00022729"/>
    </source>
</evidence>
<dbReference type="GO" id="GO:0005509">
    <property type="term" value="F:calcium ion binding"/>
    <property type="evidence" value="ECO:0007669"/>
    <property type="project" value="InterPro"/>
</dbReference>
<keyword evidence="5" id="KW-0430">Lectin</keyword>